<comment type="function">
    <text evidence="1">Alpha-L-fucosidase is responsible for hydrolyzing the alpha-1,6-linked fucose joined to the reducing-end N-acetylglucosamine of the carbohydrate moieties of glycoproteins.</text>
</comment>
<dbReference type="AlphaFoldDB" id="A0AAN7TIS4"/>
<dbReference type="EC" id="3.2.1.51" evidence="3"/>
<dbReference type="EMBL" id="JAVRRL010000002">
    <property type="protein sequence ID" value="KAK5118419.1"/>
    <property type="molecule type" value="Genomic_DNA"/>
</dbReference>
<dbReference type="InterPro" id="IPR017853">
    <property type="entry name" value="GH"/>
</dbReference>
<dbReference type="Pfam" id="PF01120">
    <property type="entry name" value="Alpha_L_fucos"/>
    <property type="match status" value="1"/>
</dbReference>
<keyword evidence="4 7" id="KW-0732">Signal</keyword>
<dbReference type="Gene3D" id="3.20.20.80">
    <property type="entry name" value="Glycosidases"/>
    <property type="match status" value="1"/>
</dbReference>
<evidence type="ECO:0000313" key="9">
    <source>
        <dbReference type="EMBL" id="KAK5118419.1"/>
    </source>
</evidence>
<evidence type="ECO:0000256" key="3">
    <source>
        <dbReference type="ARBA" id="ARBA00012662"/>
    </source>
</evidence>
<evidence type="ECO:0000256" key="2">
    <source>
        <dbReference type="ARBA" id="ARBA00007951"/>
    </source>
</evidence>
<dbReference type="PANTHER" id="PTHR10030:SF37">
    <property type="entry name" value="ALPHA-L-FUCOSIDASE-RELATED"/>
    <property type="match status" value="1"/>
</dbReference>
<evidence type="ECO:0000256" key="4">
    <source>
        <dbReference type="ARBA" id="ARBA00022729"/>
    </source>
</evidence>
<evidence type="ECO:0000256" key="5">
    <source>
        <dbReference type="ARBA" id="ARBA00022801"/>
    </source>
</evidence>
<dbReference type="GO" id="GO:0004560">
    <property type="term" value="F:alpha-L-fucosidase activity"/>
    <property type="evidence" value="ECO:0007669"/>
    <property type="project" value="UniProtKB-EC"/>
</dbReference>
<feature type="chain" id="PRO_5042817965" description="alpha-L-fucosidase" evidence="7">
    <location>
        <begin position="18"/>
        <end position="848"/>
    </location>
</feature>
<protein>
    <recommendedName>
        <fullName evidence="3">alpha-L-fucosidase</fullName>
        <ecNumber evidence="3">3.2.1.51</ecNumber>
    </recommendedName>
</protein>
<sequence length="848" mass="91989">MKGTLATLTGLLPLALAQGGLVINPNRANDGLVTDSIPMDLSSMVNNRGFAMTPGDANYDGIHSGYPAQYLPPADLIYSGVKYSFPQYKTSGNDNVLAQGQMLTPPKGRYFSVHMLAAAETSIATGFVNATYADNTTSSAPIIVDPFWDWPYPYGGDLVFPYYLTNSSIDYNRSMIFQTINWLDSTKDLVSLQLPNVSIGAANGPGGAAQEARLHIFAVTVVPATGTGIDLEVQYARSTKMWIEGTNKTQIVEVTINNIGDEWVLANSSVKVTVNAPGLTTVEPAVINRLRPGDQAIVQVGVVNTNGTTPGTAGPATVHISGAGVQTSFDFNATYGIGQYEATFESIYSHESPMWYNDAKFGIFIHWGVYSVPGWGNNGSKESYAEWYWWDMNEGPDLEAEFYQYNLATYGPKHVYDDFIQNFTASAWDPKEWVDLFADAGAQYFVQVSKHHDGYAIFDLPENVTERTSVKQFPHRNLLQELFDASREYQPQLHTATYYSLPEWFSPAYAPFGFGQWPGGNATNPYTNATLPYTGFVPVENYVRDVILPEMRTLAAMGTEIMWCDIGGPNLTALFAAEFFNNAAAEGKQVAMDNRCGLPGDFDTPEYARYNAVQVRKWESNLGMDPFSYGYNRATPLDQYLSPEGIVTSLMDIVSKNGNLLLDVGPTANGTIIAIEQANLREAGNWIKEHGEAVFGTRYWFVAPGEGEAVRFTQTSDAFYITTLYPPNATLVLDSPVPYVLGDEVTVVGGNRSGTVVPSTLLGNGSLQLTVSEAVRAADRYSWVFKIGYGGVRTSGGNGTGTTAGGNASATYSASGGPAQQTTNDAGGKRETSVVALVMVVLVAVMTL</sequence>
<dbReference type="InterPro" id="IPR000933">
    <property type="entry name" value="Glyco_hydro_29"/>
</dbReference>
<evidence type="ECO:0000256" key="6">
    <source>
        <dbReference type="ARBA" id="ARBA00023295"/>
    </source>
</evidence>
<proteinExistence type="inferred from homology"/>
<comment type="caution">
    <text evidence="9">The sequence shown here is derived from an EMBL/GenBank/DDBJ whole genome shotgun (WGS) entry which is preliminary data.</text>
</comment>
<keyword evidence="6" id="KW-0326">Glycosidase</keyword>
<feature type="signal peptide" evidence="7">
    <location>
        <begin position="1"/>
        <end position="17"/>
    </location>
</feature>
<evidence type="ECO:0000259" key="8">
    <source>
        <dbReference type="Pfam" id="PF01120"/>
    </source>
</evidence>
<dbReference type="InterPro" id="IPR016286">
    <property type="entry name" value="FUC_metazoa-typ"/>
</dbReference>
<organism evidence="9 10">
    <name type="scientific">Meristemomyces frigidus</name>
    <dbReference type="NCBI Taxonomy" id="1508187"/>
    <lineage>
        <taxon>Eukaryota</taxon>
        <taxon>Fungi</taxon>
        <taxon>Dikarya</taxon>
        <taxon>Ascomycota</taxon>
        <taxon>Pezizomycotina</taxon>
        <taxon>Dothideomycetes</taxon>
        <taxon>Dothideomycetidae</taxon>
        <taxon>Mycosphaerellales</taxon>
        <taxon>Teratosphaeriaceae</taxon>
        <taxon>Meristemomyces</taxon>
    </lineage>
</organism>
<reference evidence="9" key="1">
    <citation type="submission" date="2023-08" db="EMBL/GenBank/DDBJ databases">
        <title>Black Yeasts Isolated from many extreme environments.</title>
        <authorList>
            <person name="Coleine C."/>
            <person name="Stajich J.E."/>
            <person name="Selbmann L."/>
        </authorList>
    </citation>
    <scope>NUCLEOTIDE SEQUENCE</scope>
    <source>
        <strain evidence="9">CCFEE 5401</strain>
    </source>
</reference>
<dbReference type="GO" id="GO:0016139">
    <property type="term" value="P:glycoside catabolic process"/>
    <property type="evidence" value="ECO:0007669"/>
    <property type="project" value="TreeGrafter"/>
</dbReference>
<dbReference type="PANTHER" id="PTHR10030">
    <property type="entry name" value="ALPHA-L-FUCOSIDASE"/>
    <property type="match status" value="1"/>
</dbReference>
<accession>A0AAN7TIS4</accession>
<dbReference type="InterPro" id="IPR057739">
    <property type="entry name" value="Glyco_hydro_29_N"/>
</dbReference>
<keyword evidence="5" id="KW-0378">Hydrolase</keyword>
<evidence type="ECO:0000256" key="1">
    <source>
        <dbReference type="ARBA" id="ARBA00004071"/>
    </source>
</evidence>
<feature type="domain" description="Glycoside hydrolase family 29 N-terminal" evidence="8">
    <location>
        <begin position="338"/>
        <end position="692"/>
    </location>
</feature>
<evidence type="ECO:0000256" key="7">
    <source>
        <dbReference type="SAM" id="SignalP"/>
    </source>
</evidence>
<name>A0AAN7TIS4_9PEZI</name>
<comment type="similarity">
    <text evidence="2">Belongs to the glycosyl hydrolase 29 family.</text>
</comment>
<dbReference type="Proteomes" id="UP001310890">
    <property type="component" value="Unassembled WGS sequence"/>
</dbReference>
<gene>
    <name evidence="9" type="ORF">LTR62_002933</name>
</gene>
<dbReference type="SUPFAM" id="SSF51445">
    <property type="entry name" value="(Trans)glycosidases"/>
    <property type="match status" value="1"/>
</dbReference>
<dbReference type="PRINTS" id="PR00741">
    <property type="entry name" value="GLHYDRLASE29"/>
</dbReference>
<dbReference type="GO" id="GO:0006004">
    <property type="term" value="P:fucose metabolic process"/>
    <property type="evidence" value="ECO:0007669"/>
    <property type="project" value="InterPro"/>
</dbReference>
<dbReference type="SMART" id="SM00812">
    <property type="entry name" value="Alpha_L_fucos"/>
    <property type="match status" value="1"/>
</dbReference>
<evidence type="ECO:0000313" key="10">
    <source>
        <dbReference type="Proteomes" id="UP001310890"/>
    </source>
</evidence>